<protein>
    <submittedName>
        <fullName evidence="4">Autophagy-related protein 18a-like protein</fullName>
    </submittedName>
</protein>
<evidence type="ECO:0000256" key="3">
    <source>
        <dbReference type="ARBA" id="ARBA00025740"/>
    </source>
</evidence>
<dbReference type="SUPFAM" id="SSF50978">
    <property type="entry name" value="WD40 repeat-like"/>
    <property type="match status" value="1"/>
</dbReference>
<comment type="caution">
    <text evidence="4">The sequence shown here is derived from an EMBL/GenBank/DDBJ whole genome shotgun (WGS) entry which is preliminary data.</text>
</comment>
<reference evidence="4" key="1">
    <citation type="journal article" date="2022" name="Int. J. Mol. Sci.">
        <title>Draft Genome of Tanacetum Coccineum: Genomic Comparison of Closely Related Tanacetum-Family Plants.</title>
        <authorList>
            <person name="Yamashiro T."/>
            <person name="Shiraishi A."/>
            <person name="Nakayama K."/>
            <person name="Satake H."/>
        </authorList>
    </citation>
    <scope>NUCLEOTIDE SEQUENCE</scope>
</reference>
<dbReference type="Gene3D" id="2.130.10.10">
    <property type="entry name" value="YVTN repeat-like/Quinoprotein amine dehydrogenase"/>
    <property type="match status" value="1"/>
</dbReference>
<organism evidence="4 5">
    <name type="scientific">Tanacetum coccineum</name>
    <dbReference type="NCBI Taxonomy" id="301880"/>
    <lineage>
        <taxon>Eukaryota</taxon>
        <taxon>Viridiplantae</taxon>
        <taxon>Streptophyta</taxon>
        <taxon>Embryophyta</taxon>
        <taxon>Tracheophyta</taxon>
        <taxon>Spermatophyta</taxon>
        <taxon>Magnoliopsida</taxon>
        <taxon>eudicotyledons</taxon>
        <taxon>Gunneridae</taxon>
        <taxon>Pentapetalae</taxon>
        <taxon>asterids</taxon>
        <taxon>campanulids</taxon>
        <taxon>Asterales</taxon>
        <taxon>Asteraceae</taxon>
        <taxon>Asteroideae</taxon>
        <taxon>Anthemideae</taxon>
        <taxon>Anthemidinae</taxon>
        <taxon>Tanacetum</taxon>
    </lineage>
</organism>
<evidence type="ECO:0000256" key="2">
    <source>
        <dbReference type="ARBA" id="ARBA00022737"/>
    </source>
</evidence>
<dbReference type="InterPro" id="IPR005227">
    <property type="entry name" value="YqgF"/>
</dbReference>
<proteinExistence type="inferred from homology"/>
<comment type="similarity">
    <text evidence="3">Belongs to the WD repeat PROPPIN family.</text>
</comment>
<dbReference type="InterPro" id="IPR012337">
    <property type="entry name" value="RNaseH-like_sf"/>
</dbReference>
<dbReference type="InterPro" id="IPR015943">
    <property type="entry name" value="WD40/YVTN_repeat-like_dom_sf"/>
</dbReference>
<dbReference type="SUPFAM" id="SSF53098">
    <property type="entry name" value="Ribonuclease H-like"/>
    <property type="match status" value="1"/>
</dbReference>
<name>A0ABQ5GSZ3_9ASTR</name>
<dbReference type="InterPro" id="IPR036322">
    <property type="entry name" value="WD40_repeat_dom_sf"/>
</dbReference>
<dbReference type="EMBL" id="BQNB010018832">
    <property type="protein sequence ID" value="GJT78771.1"/>
    <property type="molecule type" value="Genomic_DNA"/>
</dbReference>
<dbReference type="InterPro" id="IPR048720">
    <property type="entry name" value="PROPPIN"/>
</dbReference>
<dbReference type="PANTHER" id="PTHR11227">
    <property type="entry name" value="WD-REPEAT PROTEIN INTERACTING WITH PHOSPHOINOSIDES WIPI -RELATED"/>
    <property type="match status" value="1"/>
</dbReference>
<evidence type="ECO:0000313" key="4">
    <source>
        <dbReference type="EMBL" id="GJT78771.1"/>
    </source>
</evidence>
<sequence>MPIHLLGLDVGTKYIGVAVSDFNNVLALPYCILDRDDNNMRKTAFEIETLIKKLSIGGLIVGKPYNRRKPSPSTTQVTRPGMSVGSGIGGDQSLLIFLPNTTYRRLNYERLSGFLGLSGCGKSNLLTSIGILELPMRGLLGRGVGSQLPQTVYSFILYLLIATRLGYERWVAFARGKTGAVAEIYSLAFSSTNEWLAVSSDKGTIYVFSLKPCQMNQGTDKTIESTDRNTLVSSSSSSLSFIKDIEFCPSTSVWEWSVTQFRLVEGSQYIVAFGHQENTVVILGMDGRGGKMGGLDGLGNGSKLAIILELLMVMEGFPLAPYSISINALIIVLWVCIPDQKLPTSSTQKNGRRTSYIKLWKLDENENMKEEVTCQLRPHVDGISMSYLVPLHLLENGNCLMRNCYCHEHKIYEVDFKKKNDYFKCKGEEKGNIYIEFDNVKVRVYDNVVDEVGRYIETFVSPN</sequence>
<dbReference type="InterPro" id="IPR037027">
    <property type="entry name" value="YqgF/RNaseH-like_dom_sf"/>
</dbReference>
<dbReference type="Gene3D" id="3.30.420.140">
    <property type="entry name" value="YqgF/RNase H-like domain"/>
    <property type="match status" value="1"/>
</dbReference>
<reference evidence="4" key="2">
    <citation type="submission" date="2022-01" db="EMBL/GenBank/DDBJ databases">
        <authorList>
            <person name="Yamashiro T."/>
            <person name="Shiraishi A."/>
            <person name="Satake H."/>
            <person name="Nakayama K."/>
        </authorList>
    </citation>
    <scope>NUCLEOTIDE SEQUENCE</scope>
</reference>
<dbReference type="Proteomes" id="UP001151760">
    <property type="component" value="Unassembled WGS sequence"/>
</dbReference>
<keyword evidence="2" id="KW-0677">Repeat</keyword>
<gene>
    <name evidence="4" type="ORF">Tco_1045496</name>
</gene>
<keyword evidence="1" id="KW-0853">WD repeat</keyword>
<keyword evidence="5" id="KW-1185">Reference proteome</keyword>
<evidence type="ECO:0000256" key="1">
    <source>
        <dbReference type="ARBA" id="ARBA00022574"/>
    </source>
</evidence>
<accession>A0ABQ5GSZ3</accession>
<evidence type="ECO:0000313" key="5">
    <source>
        <dbReference type="Proteomes" id="UP001151760"/>
    </source>
</evidence>
<dbReference type="Pfam" id="PF03652">
    <property type="entry name" value="RuvX"/>
    <property type="match status" value="1"/>
</dbReference>